<gene>
    <name evidence="1" type="ORF">AVEN_158972_1</name>
</gene>
<sequence>MDFKRKRDENTKAVISWRFYAERGVDYQNLFSSHQYASLRMLSHPSKKIKFLRHGMWKQLLNGDLMAVKESPRLMMMDKEKYAKLKKSSWWSQTSPRWFQTSSL</sequence>
<comment type="caution">
    <text evidence="1">The sequence shown here is derived from an EMBL/GenBank/DDBJ whole genome shotgun (WGS) entry which is preliminary data.</text>
</comment>
<evidence type="ECO:0000313" key="2">
    <source>
        <dbReference type="Proteomes" id="UP000499080"/>
    </source>
</evidence>
<keyword evidence="2" id="KW-1185">Reference proteome</keyword>
<organism evidence="1 2">
    <name type="scientific">Araneus ventricosus</name>
    <name type="common">Orbweaver spider</name>
    <name type="synonym">Epeira ventricosa</name>
    <dbReference type="NCBI Taxonomy" id="182803"/>
    <lineage>
        <taxon>Eukaryota</taxon>
        <taxon>Metazoa</taxon>
        <taxon>Ecdysozoa</taxon>
        <taxon>Arthropoda</taxon>
        <taxon>Chelicerata</taxon>
        <taxon>Arachnida</taxon>
        <taxon>Araneae</taxon>
        <taxon>Araneomorphae</taxon>
        <taxon>Entelegynae</taxon>
        <taxon>Araneoidea</taxon>
        <taxon>Araneidae</taxon>
        <taxon>Araneus</taxon>
    </lineage>
</organism>
<dbReference type="EMBL" id="BGPR01000062">
    <property type="protein sequence ID" value="GBL88865.1"/>
    <property type="molecule type" value="Genomic_DNA"/>
</dbReference>
<protein>
    <submittedName>
        <fullName evidence="1">Uncharacterized protein</fullName>
    </submittedName>
</protein>
<reference evidence="1 2" key="1">
    <citation type="journal article" date="2019" name="Sci. Rep.">
        <title>Orb-weaving spider Araneus ventricosus genome elucidates the spidroin gene catalogue.</title>
        <authorList>
            <person name="Kono N."/>
            <person name="Nakamura H."/>
            <person name="Ohtoshi R."/>
            <person name="Moran D.A.P."/>
            <person name="Shinohara A."/>
            <person name="Yoshida Y."/>
            <person name="Fujiwara M."/>
            <person name="Mori M."/>
            <person name="Tomita M."/>
            <person name="Arakawa K."/>
        </authorList>
    </citation>
    <scope>NUCLEOTIDE SEQUENCE [LARGE SCALE GENOMIC DNA]</scope>
</reference>
<dbReference type="Proteomes" id="UP000499080">
    <property type="component" value="Unassembled WGS sequence"/>
</dbReference>
<evidence type="ECO:0000313" key="1">
    <source>
        <dbReference type="EMBL" id="GBL88865.1"/>
    </source>
</evidence>
<proteinExistence type="predicted"/>
<dbReference type="AlphaFoldDB" id="A0A4Y2BBY0"/>
<name>A0A4Y2BBY0_ARAVE</name>
<accession>A0A4Y2BBY0</accession>